<feature type="domain" description="AB hydrolase-1" evidence="2">
    <location>
        <begin position="38"/>
        <end position="289"/>
    </location>
</feature>
<gene>
    <name evidence="3" type="ORF">UFOPK3573_00520</name>
    <name evidence="4" type="ORF">UFOPK3879_00110</name>
</gene>
<evidence type="ECO:0000313" key="4">
    <source>
        <dbReference type="EMBL" id="CAB4953667.1"/>
    </source>
</evidence>
<dbReference type="InterPro" id="IPR000073">
    <property type="entry name" value="AB_hydrolase_1"/>
</dbReference>
<reference evidence="4" key="1">
    <citation type="submission" date="2020-05" db="EMBL/GenBank/DDBJ databases">
        <authorList>
            <person name="Chiriac C."/>
            <person name="Salcher M."/>
            <person name="Ghai R."/>
            <person name="Kavagutti S V."/>
        </authorList>
    </citation>
    <scope>NUCLEOTIDE SEQUENCE</scope>
</reference>
<evidence type="ECO:0000259" key="2">
    <source>
        <dbReference type="Pfam" id="PF00561"/>
    </source>
</evidence>
<dbReference type="InterPro" id="IPR029058">
    <property type="entry name" value="AB_hydrolase_fold"/>
</dbReference>
<dbReference type="EMBL" id="CAFBNR010000003">
    <property type="protein sequence ID" value="CAB4953667.1"/>
    <property type="molecule type" value="Genomic_DNA"/>
</dbReference>
<evidence type="ECO:0000313" key="3">
    <source>
        <dbReference type="EMBL" id="CAB4898561.1"/>
    </source>
</evidence>
<name>A0A6J7KDP6_9ZZZZ</name>
<dbReference type="InterPro" id="IPR000639">
    <property type="entry name" value="Epox_hydrolase-like"/>
</dbReference>
<dbReference type="Gene3D" id="3.40.50.1820">
    <property type="entry name" value="alpha/beta hydrolase"/>
    <property type="match status" value="1"/>
</dbReference>
<dbReference type="EMBL" id="CAFBMJ010000027">
    <property type="protein sequence ID" value="CAB4898561.1"/>
    <property type="molecule type" value="Genomic_DNA"/>
</dbReference>
<organism evidence="4">
    <name type="scientific">freshwater metagenome</name>
    <dbReference type="NCBI Taxonomy" id="449393"/>
    <lineage>
        <taxon>unclassified sequences</taxon>
        <taxon>metagenomes</taxon>
        <taxon>ecological metagenomes</taxon>
    </lineage>
</organism>
<dbReference type="PANTHER" id="PTHR43329">
    <property type="entry name" value="EPOXIDE HYDROLASE"/>
    <property type="match status" value="1"/>
</dbReference>
<dbReference type="PRINTS" id="PR00412">
    <property type="entry name" value="EPOXHYDRLASE"/>
</dbReference>
<accession>A0A6J7KDP6</accession>
<protein>
    <submittedName>
        <fullName evidence="4">Unannotated protein</fullName>
    </submittedName>
</protein>
<dbReference type="GO" id="GO:0016787">
    <property type="term" value="F:hydrolase activity"/>
    <property type="evidence" value="ECO:0007669"/>
    <property type="project" value="UniProtKB-KW"/>
</dbReference>
<evidence type="ECO:0000256" key="1">
    <source>
        <dbReference type="ARBA" id="ARBA00022801"/>
    </source>
</evidence>
<keyword evidence="1" id="KW-0378">Hydrolase</keyword>
<dbReference type="AlphaFoldDB" id="A0A6J7KDP6"/>
<sequence length="304" mass="32277">MMLLNYGLAMASPISSSTVTANSIDFTYLECGSGPLALCMHGFPDSAKSWRHLLPALADAGFHAVAPFMRGYAPTSVAPNGAYQTAALSADANALHTALGGSQDAVIIGHDWGAPTVYGAAILAPDNWKRVVGMGVPPWGALGAAFMGNLNQLQLSWYMFFFQHALSDFLVSANNFAFIDMLWAQWSPGFDATNDLVNAKACLTDPANLQAALGYYRATLGAGYRDPALNEAQTLTQSETPTQPVLYLHGRNDGCIGVEVATHAATVAPATARVEIVENAGHFMQLEQPTAVNKLIIDWVTGRG</sequence>
<dbReference type="SUPFAM" id="SSF53474">
    <property type="entry name" value="alpha/beta-Hydrolases"/>
    <property type="match status" value="1"/>
</dbReference>
<dbReference type="Pfam" id="PF00561">
    <property type="entry name" value="Abhydrolase_1"/>
    <property type="match status" value="1"/>
</dbReference>
<proteinExistence type="predicted"/>